<comment type="caution">
    <text evidence="2">The sequence shown here is derived from an EMBL/GenBank/DDBJ whole genome shotgun (WGS) entry which is preliminary data.</text>
</comment>
<evidence type="ECO:0000313" key="3">
    <source>
        <dbReference type="Proteomes" id="UP000444721"/>
    </source>
</evidence>
<protein>
    <recommendedName>
        <fullName evidence="4">Saposin B-type domain-containing protein</fullName>
    </recommendedName>
</protein>
<dbReference type="Proteomes" id="UP000444721">
    <property type="component" value="Unassembled WGS sequence"/>
</dbReference>
<dbReference type="VEuPathDB" id="AmoebaDB:FDP41_006845"/>
<dbReference type="OMA" id="TACLPCC"/>
<gene>
    <name evidence="2" type="ORF">FDP41_006845</name>
</gene>
<keyword evidence="1" id="KW-0732">Signal</keyword>
<proteinExistence type="predicted"/>
<dbReference type="VEuPathDB" id="AmoebaDB:NF0044730"/>
<evidence type="ECO:0008006" key="4">
    <source>
        <dbReference type="Google" id="ProtNLM"/>
    </source>
</evidence>
<dbReference type="RefSeq" id="XP_044558948.1">
    <property type="nucleotide sequence ID" value="XM_044710524.1"/>
</dbReference>
<name>A0A6A5BKU1_NAEFO</name>
<evidence type="ECO:0000256" key="1">
    <source>
        <dbReference type="SAM" id="SignalP"/>
    </source>
</evidence>
<dbReference type="GeneID" id="68114063"/>
<keyword evidence="3" id="KW-1185">Reference proteome</keyword>
<reference evidence="2 3" key="1">
    <citation type="journal article" date="2019" name="Sci. Rep.">
        <title>Nanopore sequencing improves the draft genome of the human pathogenic amoeba Naegleria fowleri.</title>
        <authorList>
            <person name="Liechti N."/>
            <person name="Schurch N."/>
            <person name="Bruggmann R."/>
            <person name="Wittwer M."/>
        </authorList>
    </citation>
    <scope>NUCLEOTIDE SEQUENCE [LARGE SCALE GENOMIC DNA]</scope>
    <source>
        <strain evidence="2 3">ATCC 30894</strain>
    </source>
</reference>
<dbReference type="OrthoDB" id="10260472at2759"/>
<feature type="chain" id="PRO_5025572510" description="Saposin B-type domain-containing protein" evidence="1">
    <location>
        <begin position="16"/>
        <end position="192"/>
    </location>
</feature>
<evidence type="ECO:0000313" key="2">
    <source>
        <dbReference type="EMBL" id="KAF0974235.1"/>
    </source>
</evidence>
<feature type="signal peptide" evidence="1">
    <location>
        <begin position="1"/>
        <end position="15"/>
    </location>
</feature>
<dbReference type="AlphaFoldDB" id="A0A6A5BKU1"/>
<accession>A0A6A5BKU1</accession>
<dbReference type="EMBL" id="VFQX01000053">
    <property type="protein sequence ID" value="KAF0974235.1"/>
    <property type="molecule type" value="Genomic_DNA"/>
</dbReference>
<sequence length="192" mass="21257">MSLAMLCLLIHSAACGPPMCNNNLSDLKQAFSSSLLAPALVIWIHNHAQGNSTLKNLPCTACLPCCNVLLQLERVSTQHREVMSHIVSMVDHVDWTCSAQECPLHDHLRRSLSKVIEEKSASVLEVLEFMSQQATQGESAIIASRIKQHLLEYASEVIRNGNSKPKQHNMKDFISNVMSCPCTACPLECSFR</sequence>
<organism evidence="2 3">
    <name type="scientific">Naegleria fowleri</name>
    <name type="common">Brain eating amoeba</name>
    <dbReference type="NCBI Taxonomy" id="5763"/>
    <lineage>
        <taxon>Eukaryota</taxon>
        <taxon>Discoba</taxon>
        <taxon>Heterolobosea</taxon>
        <taxon>Tetramitia</taxon>
        <taxon>Eutetramitia</taxon>
        <taxon>Vahlkampfiidae</taxon>
        <taxon>Naegleria</taxon>
    </lineage>
</organism>